<gene>
    <name evidence="1" type="ORF">SAMN05444363_0998</name>
</gene>
<dbReference type="EMBL" id="FQZI01000002">
    <property type="protein sequence ID" value="SHI62168.1"/>
    <property type="molecule type" value="Genomic_DNA"/>
</dbReference>
<dbReference type="OrthoDB" id="1251989at2"/>
<evidence type="ECO:0000313" key="2">
    <source>
        <dbReference type="Proteomes" id="UP000184488"/>
    </source>
</evidence>
<sequence length="234" mass="27853">MNNNHITDIKNYINYITSKDTFENQDDIRSITLHAFYQVTQSFLYSYILSTNIEDINYCKNNFSPDIDSEDLPTLLHNYHGFIVNAFFINSFVHVENHIRQIGLHYEKKIEDINETSITKTFRNLMNKNKTIHFQKISEDDFKLFEFYCFIRNTMHNVGFHTKPDKKIIIEDKNSILNRNRIEIELIENSSNSISFDTIFFIQEQITKLVLKINSLIPKSDIIKHRFYDIGFND</sequence>
<proteinExistence type="predicted"/>
<evidence type="ECO:0000313" key="1">
    <source>
        <dbReference type="EMBL" id="SHI62168.1"/>
    </source>
</evidence>
<dbReference type="STRING" id="415425.SAMN05444363_0998"/>
<dbReference type="RefSeq" id="WP_073309172.1">
    <property type="nucleotide sequence ID" value="NZ_FQZI01000002.1"/>
</dbReference>
<organism evidence="1 2">
    <name type="scientific">Flavobacterium terrae</name>
    <dbReference type="NCBI Taxonomy" id="415425"/>
    <lineage>
        <taxon>Bacteria</taxon>
        <taxon>Pseudomonadati</taxon>
        <taxon>Bacteroidota</taxon>
        <taxon>Flavobacteriia</taxon>
        <taxon>Flavobacteriales</taxon>
        <taxon>Flavobacteriaceae</taxon>
        <taxon>Flavobacterium</taxon>
    </lineage>
</organism>
<name>A0A1M6CN82_9FLAO</name>
<keyword evidence="2" id="KW-1185">Reference proteome</keyword>
<dbReference type="AlphaFoldDB" id="A0A1M6CN82"/>
<reference evidence="2" key="1">
    <citation type="submission" date="2016-11" db="EMBL/GenBank/DDBJ databases">
        <authorList>
            <person name="Varghese N."/>
            <person name="Submissions S."/>
        </authorList>
    </citation>
    <scope>NUCLEOTIDE SEQUENCE [LARGE SCALE GENOMIC DNA]</scope>
    <source>
        <strain evidence="2">DSM 18829</strain>
    </source>
</reference>
<protein>
    <recommendedName>
        <fullName evidence="3">Cthe-2314-like HEPN domain-containing protein</fullName>
    </recommendedName>
</protein>
<accession>A0A1M6CN82</accession>
<evidence type="ECO:0008006" key="3">
    <source>
        <dbReference type="Google" id="ProtNLM"/>
    </source>
</evidence>
<dbReference type="Proteomes" id="UP000184488">
    <property type="component" value="Unassembled WGS sequence"/>
</dbReference>